<dbReference type="InterPro" id="IPR002477">
    <property type="entry name" value="Peptidoglycan-bd-like"/>
</dbReference>
<dbReference type="Pfam" id="PF01471">
    <property type="entry name" value="PG_binding_1"/>
    <property type="match status" value="1"/>
</dbReference>
<sequence>MVIVHNYDAENNLELFMNKRNPGKKLKIFMRGKSVSTLQTQLTQRGFSITDIKGVFGPSTRDAVKSLQTQFSLQPTGIVDDAFRQAVGQQQADVSTQTESIKRSSHSDSDKKLDNLIQLLLRKGIIEQRELDSLLNNNPDDELPAKPLFL</sequence>
<evidence type="ECO:0000313" key="3">
    <source>
        <dbReference type="EMBL" id="GAV21474.1"/>
    </source>
</evidence>
<reference evidence="3 4" key="1">
    <citation type="journal article" date="2017" name="Arch. Microbiol.">
        <title>Mariprofundus micogutta sp. nov., a novel iron-oxidizing zetaproteobacterium isolated from a deep-sea hydrothermal field at the Bayonnaise knoll of the Izu-Ogasawara arc, and a description of Mariprofundales ord. nov. and Zetaproteobacteria classis nov.</title>
        <authorList>
            <person name="Makita H."/>
            <person name="Tanaka E."/>
            <person name="Mitsunobu S."/>
            <person name="Miyazaki M."/>
            <person name="Nunoura T."/>
            <person name="Uematsu K."/>
            <person name="Takaki Y."/>
            <person name="Nishi S."/>
            <person name="Shimamura S."/>
            <person name="Takai K."/>
        </authorList>
    </citation>
    <scope>NUCLEOTIDE SEQUENCE [LARGE SCALE GENOMIC DNA]</scope>
    <source>
        <strain evidence="3 4">ET2</strain>
    </source>
</reference>
<dbReference type="SUPFAM" id="SSF47090">
    <property type="entry name" value="PGBD-like"/>
    <property type="match status" value="1"/>
</dbReference>
<evidence type="ECO:0000256" key="1">
    <source>
        <dbReference type="SAM" id="MobiDB-lite"/>
    </source>
</evidence>
<accession>A0A1L8CRG9</accession>
<protein>
    <submittedName>
        <fullName evidence="3">Putative peptidoglycan binding domain protein</fullName>
    </submittedName>
</protein>
<dbReference type="Proteomes" id="UP000231632">
    <property type="component" value="Unassembled WGS sequence"/>
</dbReference>
<evidence type="ECO:0000313" key="4">
    <source>
        <dbReference type="Proteomes" id="UP000231632"/>
    </source>
</evidence>
<feature type="region of interest" description="Disordered" evidence="1">
    <location>
        <begin position="89"/>
        <end position="108"/>
    </location>
</feature>
<proteinExistence type="predicted"/>
<dbReference type="Gene3D" id="1.10.101.10">
    <property type="entry name" value="PGBD-like superfamily/PGBD"/>
    <property type="match status" value="1"/>
</dbReference>
<dbReference type="InterPro" id="IPR036366">
    <property type="entry name" value="PGBDSf"/>
</dbReference>
<feature type="domain" description="Peptidoglycan binding-like" evidence="2">
    <location>
        <begin position="31"/>
        <end position="86"/>
    </location>
</feature>
<keyword evidence="4" id="KW-1185">Reference proteome</keyword>
<evidence type="ECO:0000259" key="2">
    <source>
        <dbReference type="Pfam" id="PF01471"/>
    </source>
</evidence>
<feature type="compositionally biased region" description="Polar residues" evidence="1">
    <location>
        <begin position="89"/>
        <end position="99"/>
    </location>
</feature>
<comment type="caution">
    <text evidence="3">The sequence shown here is derived from an EMBL/GenBank/DDBJ whole genome shotgun (WGS) entry which is preliminary data.</text>
</comment>
<dbReference type="EMBL" id="BDFD01000044">
    <property type="protein sequence ID" value="GAV21474.1"/>
    <property type="molecule type" value="Genomic_DNA"/>
</dbReference>
<gene>
    <name evidence="3" type="ORF">MMIC_P2468</name>
</gene>
<dbReference type="STRING" id="1921010.MMIC_P2468"/>
<name>A0A1L8CRG9_9PROT</name>
<dbReference type="InterPro" id="IPR036365">
    <property type="entry name" value="PGBD-like_sf"/>
</dbReference>
<dbReference type="OrthoDB" id="5295703at2"/>
<dbReference type="AlphaFoldDB" id="A0A1L8CRG9"/>
<organism evidence="3 4">
    <name type="scientific">Mariprofundus micogutta</name>
    <dbReference type="NCBI Taxonomy" id="1921010"/>
    <lineage>
        <taxon>Bacteria</taxon>
        <taxon>Pseudomonadati</taxon>
        <taxon>Pseudomonadota</taxon>
        <taxon>Candidatius Mariprofundia</taxon>
        <taxon>Mariprofundales</taxon>
        <taxon>Mariprofundaceae</taxon>
        <taxon>Mariprofundus</taxon>
    </lineage>
</organism>